<accession>A0A839T1X5</accession>
<protein>
    <submittedName>
        <fullName evidence="2">Putative NBD/HSP70 family sugar kinase</fullName>
    </submittedName>
</protein>
<dbReference type="PANTHER" id="PTHR18964:SF149">
    <property type="entry name" value="BIFUNCTIONAL UDP-N-ACETYLGLUCOSAMINE 2-EPIMERASE_N-ACETYLMANNOSAMINE KINASE"/>
    <property type="match status" value="1"/>
</dbReference>
<reference evidence="2 3" key="1">
    <citation type="submission" date="2020-08" db="EMBL/GenBank/DDBJ databases">
        <title>Genomic Encyclopedia of Type Strains, Phase III (KMG-III): the genomes of soil and plant-associated and newly described type strains.</title>
        <authorList>
            <person name="Whitman W."/>
        </authorList>
    </citation>
    <scope>NUCLEOTIDE SEQUENCE [LARGE SCALE GENOMIC DNA]</scope>
    <source>
        <strain evidence="2 3">CECT 4462</strain>
    </source>
</reference>
<comment type="similarity">
    <text evidence="1">Belongs to the ROK (NagC/XylR) family.</text>
</comment>
<dbReference type="Pfam" id="PF00480">
    <property type="entry name" value="ROK"/>
    <property type="match status" value="1"/>
</dbReference>
<dbReference type="Gene3D" id="3.30.420.40">
    <property type="match status" value="2"/>
</dbReference>
<dbReference type="InterPro" id="IPR043129">
    <property type="entry name" value="ATPase_NBD"/>
</dbReference>
<dbReference type="Gene3D" id="1.10.10.10">
    <property type="entry name" value="Winged helix-like DNA-binding domain superfamily/Winged helix DNA-binding domain"/>
    <property type="match status" value="1"/>
</dbReference>
<comment type="caution">
    <text evidence="2">The sequence shown here is derived from an EMBL/GenBank/DDBJ whole genome shotgun (WGS) entry which is preliminary data.</text>
</comment>
<dbReference type="Pfam" id="PF13412">
    <property type="entry name" value="HTH_24"/>
    <property type="match status" value="1"/>
</dbReference>
<dbReference type="AlphaFoldDB" id="A0A839T1X5"/>
<keyword evidence="2" id="KW-0418">Kinase</keyword>
<name>A0A839T1X5_AZOMA</name>
<dbReference type="InterPro" id="IPR036390">
    <property type="entry name" value="WH_DNA-bd_sf"/>
</dbReference>
<dbReference type="EMBL" id="JACHXI010000005">
    <property type="protein sequence ID" value="MBB3103108.1"/>
    <property type="molecule type" value="Genomic_DNA"/>
</dbReference>
<keyword evidence="2" id="KW-0808">Transferase</keyword>
<sequence length="412" mass="44763">MNGMTVGPEREKYEGMASLRGSNLRGVRAHNERLVLSLLRINDEMSKAEISRVTGLSAQTISVIVRALESDGLIQRGTPLRGRIGQPSTPLRLARNGVFSLGLKVGHRSLDLVLLDFLGGIRFRITEHHGYPTPDQAVRFACAAIADITGQLSAEERVRIAGLGIAMPFQTWEWWHTLGVPQDALIDWRQRHIGAEIGETTGLSVQVQNDATAACGAELIFGQGNKPRDFFYFYVGYFIGGGIVLNGRLLPGRTGNAGAVGSMLVPDGQGGQVVLLDIASLSVLEKQLIDQGITSEHLWDMPSEWHFPQDLVAQWIDRAARAIAAAADAVVAVYDFEACLIDGWMPVEVRARLVEKVRIYLRDMPANGLTLPMIEAGTIGAHARSLGAASLPLSSRYLLDLQVFASAGMESF</sequence>
<evidence type="ECO:0000256" key="1">
    <source>
        <dbReference type="ARBA" id="ARBA00006479"/>
    </source>
</evidence>
<dbReference type="Proteomes" id="UP000549250">
    <property type="component" value="Unassembled WGS sequence"/>
</dbReference>
<dbReference type="GO" id="GO:0016301">
    <property type="term" value="F:kinase activity"/>
    <property type="evidence" value="ECO:0007669"/>
    <property type="project" value="UniProtKB-KW"/>
</dbReference>
<dbReference type="CDD" id="cd23763">
    <property type="entry name" value="ASKHA_ATPase_ROK"/>
    <property type="match status" value="1"/>
</dbReference>
<gene>
    <name evidence="2" type="ORF">FHR87_001503</name>
</gene>
<evidence type="ECO:0000313" key="2">
    <source>
        <dbReference type="EMBL" id="MBB3103108.1"/>
    </source>
</evidence>
<keyword evidence="3" id="KW-1185">Reference proteome</keyword>
<organism evidence="2 3">
    <name type="scientific">Azomonas macrocytogenes</name>
    <name type="common">Azotobacter macrocytogenes</name>
    <dbReference type="NCBI Taxonomy" id="69962"/>
    <lineage>
        <taxon>Bacteria</taxon>
        <taxon>Pseudomonadati</taxon>
        <taxon>Pseudomonadota</taxon>
        <taxon>Gammaproteobacteria</taxon>
        <taxon>Pseudomonadales</taxon>
        <taxon>Pseudomonadaceae</taxon>
        <taxon>Azomonas</taxon>
    </lineage>
</organism>
<dbReference type="SUPFAM" id="SSF53067">
    <property type="entry name" value="Actin-like ATPase domain"/>
    <property type="match status" value="1"/>
</dbReference>
<dbReference type="InterPro" id="IPR000600">
    <property type="entry name" value="ROK"/>
</dbReference>
<dbReference type="PANTHER" id="PTHR18964">
    <property type="entry name" value="ROK (REPRESSOR, ORF, KINASE) FAMILY"/>
    <property type="match status" value="1"/>
</dbReference>
<evidence type="ECO:0000313" key="3">
    <source>
        <dbReference type="Proteomes" id="UP000549250"/>
    </source>
</evidence>
<dbReference type="InterPro" id="IPR036388">
    <property type="entry name" value="WH-like_DNA-bd_sf"/>
</dbReference>
<proteinExistence type="inferred from homology"/>
<dbReference type="SUPFAM" id="SSF46785">
    <property type="entry name" value="Winged helix' DNA-binding domain"/>
    <property type="match status" value="1"/>
</dbReference>